<protein>
    <submittedName>
        <fullName evidence="3">ATP-grasp domain-containing protein</fullName>
    </submittedName>
</protein>
<dbReference type="Proteomes" id="UP001595821">
    <property type="component" value="Unassembled WGS sequence"/>
</dbReference>
<feature type="domain" description="ATP-grasp" evidence="2">
    <location>
        <begin position="126"/>
        <end position="318"/>
    </location>
</feature>
<dbReference type="GeneID" id="71855361"/>
<keyword evidence="1" id="KW-0067">ATP-binding</keyword>
<name>A0ABD5P1M7_9EURY</name>
<dbReference type="Gene3D" id="3.30.470.20">
    <property type="entry name" value="ATP-grasp fold, B domain"/>
    <property type="match status" value="1"/>
</dbReference>
<evidence type="ECO:0000256" key="1">
    <source>
        <dbReference type="PROSITE-ProRule" id="PRU00409"/>
    </source>
</evidence>
<organism evidence="3 4">
    <name type="scientific">Natribaculum luteum</name>
    <dbReference type="NCBI Taxonomy" id="1586232"/>
    <lineage>
        <taxon>Archaea</taxon>
        <taxon>Methanobacteriati</taxon>
        <taxon>Methanobacteriota</taxon>
        <taxon>Stenosarchaea group</taxon>
        <taxon>Halobacteria</taxon>
        <taxon>Halobacteriales</taxon>
        <taxon>Natrialbaceae</taxon>
        <taxon>Natribaculum</taxon>
    </lineage>
</organism>
<keyword evidence="1" id="KW-0547">Nucleotide-binding</keyword>
<evidence type="ECO:0000313" key="3">
    <source>
        <dbReference type="EMBL" id="MFC4247929.1"/>
    </source>
</evidence>
<accession>A0ABD5P1M7</accession>
<proteinExistence type="predicted"/>
<dbReference type="RefSeq" id="WP_246969292.1">
    <property type="nucleotide sequence ID" value="NZ_CP095397.1"/>
</dbReference>
<evidence type="ECO:0000313" key="4">
    <source>
        <dbReference type="Proteomes" id="UP001595821"/>
    </source>
</evidence>
<dbReference type="SUPFAM" id="SSF56059">
    <property type="entry name" value="Glutathione synthetase ATP-binding domain-like"/>
    <property type="match status" value="1"/>
</dbReference>
<evidence type="ECO:0000259" key="2">
    <source>
        <dbReference type="PROSITE" id="PS50975"/>
    </source>
</evidence>
<dbReference type="AlphaFoldDB" id="A0ABD5P1M7"/>
<dbReference type="EMBL" id="JBHSDJ010000107">
    <property type="protein sequence ID" value="MFC4247929.1"/>
    <property type="molecule type" value="Genomic_DNA"/>
</dbReference>
<dbReference type="InterPro" id="IPR011761">
    <property type="entry name" value="ATP-grasp"/>
</dbReference>
<dbReference type="GO" id="GO:0005524">
    <property type="term" value="F:ATP binding"/>
    <property type="evidence" value="ECO:0007669"/>
    <property type="project" value="UniProtKB-UniRule"/>
</dbReference>
<comment type="caution">
    <text evidence="3">The sequence shown here is derived from an EMBL/GenBank/DDBJ whole genome shotgun (WGS) entry which is preliminary data.</text>
</comment>
<dbReference type="Gene3D" id="3.40.50.20">
    <property type="match status" value="1"/>
</dbReference>
<dbReference type="Pfam" id="PF15632">
    <property type="entry name" value="ATPgrasp_Ter"/>
    <property type="match status" value="1"/>
</dbReference>
<reference evidence="3 4" key="1">
    <citation type="journal article" date="2014" name="Int. J. Syst. Evol. Microbiol.">
        <title>Complete genome sequence of Corynebacterium casei LMG S-19264T (=DSM 44701T), isolated from a smear-ripened cheese.</title>
        <authorList>
            <consortium name="US DOE Joint Genome Institute (JGI-PGF)"/>
            <person name="Walter F."/>
            <person name="Albersmeier A."/>
            <person name="Kalinowski J."/>
            <person name="Ruckert C."/>
        </authorList>
    </citation>
    <scope>NUCLEOTIDE SEQUENCE [LARGE SCALE GENOMIC DNA]</scope>
    <source>
        <strain evidence="3 4">IBRC-M 10912</strain>
    </source>
</reference>
<gene>
    <name evidence="3" type="ORF">ACFOZ7_13400</name>
</gene>
<dbReference type="PROSITE" id="PS50975">
    <property type="entry name" value="ATP_GRASP"/>
    <property type="match status" value="1"/>
</dbReference>
<sequence>MSSDAWADRSVAVPTISAPSSVACLRSLGRRGIRTIAVSEHERSPAARSKYCDETVPVPDPHDDLLAYKDALRSIAMRPDVATIIPVRDVDVYVLSKYRSEFRDYVATPWPDMETLAKTHDRVQLFEAAEKADVPMPETGLLDESRDWDREWIVKARYAVLADEYVDHYSPSQFVDPPTTEYLRPGVEPDVDVFRREMHHVPLLQEYVPSTDEYGFFALYDHGEPVATFQHRQIRAYSYAGGPSSFRESVRIPALENAGRDLLDQLEWHGLAMVEFLRDDDGEFRLMEVNPRFWSSLPFSVQAGADFPYYYWLLANGEKERIDHEYEAGIAGHLLRGELLYLRSILFEDYELTEKPSFSSALTDVLWSIVEHPRFDYASTDDVWPFVQDLQDAYDYYKNRDSVK</sequence>